<dbReference type="InterPro" id="IPR004026">
    <property type="entry name" value="Ada_DNA_repair_Zn-bd"/>
</dbReference>
<evidence type="ECO:0000256" key="2">
    <source>
        <dbReference type="ARBA" id="ARBA00022603"/>
    </source>
</evidence>
<evidence type="ECO:0000256" key="1">
    <source>
        <dbReference type="ARBA" id="ARBA00001947"/>
    </source>
</evidence>
<dbReference type="GO" id="GO:0003700">
    <property type="term" value="F:DNA-binding transcription factor activity"/>
    <property type="evidence" value="ECO:0007669"/>
    <property type="project" value="InterPro"/>
</dbReference>
<proteinExistence type="predicted"/>
<dbReference type="GO" id="GO:0008270">
    <property type="term" value="F:zinc ion binding"/>
    <property type="evidence" value="ECO:0007669"/>
    <property type="project" value="InterPro"/>
</dbReference>
<dbReference type="Gene3D" id="3.40.10.10">
    <property type="entry name" value="DNA Methylphosphotriester Repair Domain"/>
    <property type="match status" value="1"/>
</dbReference>
<evidence type="ECO:0000259" key="8">
    <source>
        <dbReference type="PROSITE" id="PS01124"/>
    </source>
</evidence>
<dbReference type="GO" id="GO:0032131">
    <property type="term" value="F:alkylated DNA binding"/>
    <property type="evidence" value="ECO:0007669"/>
    <property type="project" value="TreeGrafter"/>
</dbReference>
<dbReference type="InterPro" id="IPR035451">
    <property type="entry name" value="Ada-like_dom_sf"/>
</dbReference>
<dbReference type="PROSITE" id="PS01124">
    <property type="entry name" value="HTH_ARAC_FAMILY_2"/>
    <property type="match status" value="1"/>
</dbReference>
<organism evidence="9 10">
    <name type="scientific">Pseudoalteromonas lipolytica</name>
    <dbReference type="NCBI Taxonomy" id="570156"/>
    <lineage>
        <taxon>Bacteria</taxon>
        <taxon>Pseudomonadati</taxon>
        <taxon>Pseudomonadota</taxon>
        <taxon>Gammaproteobacteria</taxon>
        <taxon>Alteromonadales</taxon>
        <taxon>Pseudoalteromonadaceae</taxon>
        <taxon>Pseudoalteromonas</taxon>
    </lineage>
</organism>
<name>A0A0P7D746_9GAMM</name>
<dbReference type="InterPro" id="IPR051912">
    <property type="entry name" value="Alkylbase_DNA_Glycosylase/TA"/>
</dbReference>
<feature type="domain" description="HTH araC/xylS-type" evidence="8">
    <location>
        <begin position="80"/>
        <end position="181"/>
    </location>
</feature>
<gene>
    <name evidence="9" type="ORF">AOG27_06005</name>
</gene>
<keyword evidence="2" id="KW-0489">Methyltransferase</keyword>
<dbReference type="GO" id="GO:0006285">
    <property type="term" value="P:base-excision repair, AP site formation"/>
    <property type="evidence" value="ECO:0007669"/>
    <property type="project" value="TreeGrafter"/>
</dbReference>
<dbReference type="SMART" id="SM00342">
    <property type="entry name" value="HTH_ARAC"/>
    <property type="match status" value="1"/>
</dbReference>
<dbReference type="Gene3D" id="1.10.340.30">
    <property type="entry name" value="Hypothetical protein, domain 2"/>
    <property type="match status" value="1"/>
</dbReference>
<dbReference type="SUPFAM" id="SSF57884">
    <property type="entry name" value="Ada DNA repair protein, N-terminal domain (N-Ada 10)"/>
    <property type="match status" value="1"/>
</dbReference>
<evidence type="ECO:0000256" key="3">
    <source>
        <dbReference type="ARBA" id="ARBA00022763"/>
    </source>
</evidence>
<dbReference type="SUPFAM" id="SSF46689">
    <property type="entry name" value="Homeodomain-like"/>
    <property type="match status" value="2"/>
</dbReference>
<sequence length="449" mass="51358">MTSQQWQTARQSRDPRFDGVFFVAVKSTGIYCRPICPAPTAQEKNVEYYQYAHLAAQDGFRPCIRCRPDSAPNSPAWLGTKTTALRAKQLIDKGEAYDCEVLADRLGVSSRYLRRLFNQHFGLSITQYRLFNQCNFAKQLLQETDLSVADIAFASGFNSIRRFNDAFLKQLNIAPSKLRKTDKKPASTLTLTLAFRPPYNWQALHDFLQRRLISGLEWLSATSYGRTFKDKYCQGQFTAHFVEHKNHFKVVIDIDNTRYLQQVIHNIRRVLDLDADTHTIEQHLDAELKGAMPLCVGLRLPGIWSDYEAGIRAVLGQQVSVTAAHNLVTQLVNEFNQQSTNHYFPSPDWVANSELDFFKMPQSRKDALRRLSAYCQQNPDNQELDNWLELKGIGPWTVNYAKLRGQSHPDILLAGDLGVKKALAGISEFNSEHCAPFRSYLTFQLWQQL</sequence>
<comment type="cofactor">
    <cofactor evidence="1">
        <name>Zn(2+)</name>
        <dbReference type="ChEBI" id="CHEBI:29105"/>
    </cofactor>
</comment>
<evidence type="ECO:0000256" key="4">
    <source>
        <dbReference type="ARBA" id="ARBA00023015"/>
    </source>
</evidence>
<dbReference type="Pfam" id="PF02805">
    <property type="entry name" value="Ada_Zn_binding"/>
    <property type="match status" value="1"/>
</dbReference>
<dbReference type="Proteomes" id="UP000050378">
    <property type="component" value="Unassembled WGS sequence"/>
</dbReference>
<dbReference type="SUPFAM" id="SSF48150">
    <property type="entry name" value="DNA-glycosylase"/>
    <property type="match status" value="1"/>
</dbReference>
<dbReference type="PATRIC" id="fig|570156.3.peg.2187"/>
<keyword evidence="2" id="KW-0808">Transferase</keyword>
<dbReference type="OrthoDB" id="9811249at2"/>
<dbReference type="GO" id="GO:0008168">
    <property type="term" value="F:methyltransferase activity"/>
    <property type="evidence" value="ECO:0007669"/>
    <property type="project" value="UniProtKB-KW"/>
</dbReference>
<accession>A0A0P7D746</accession>
<dbReference type="EMBL" id="LJTC01000003">
    <property type="protein sequence ID" value="KPM84446.1"/>
    <property type="molecule type" value="Genomic_DNA"/>
</dbReference>
<keyword evidence="5" id="KW-0010">Activator</keyword>
<protein>
    <submittedName>
        <fullName evidence="9">Transcriptional regulator</fullName>
    </submittedName>
</protein>
<dbReference type="SUPFAM" id="SSF55945">
    <property type="entry name" value="TATA-box binding protein-like"/>
    <property type="match status" value="1"/>
</dbReference>
<evidence type="ECO:0000256" key="5">
    <source>
        <dbReference type="ARBA" id="ARBA00023159"/>
    </source>
</evidence>
<keyword evidence="4" id="KW-0805">Transcription regulation</keyword>
<dbReference type="RefSeq" id="WP_054552105.1">
    <property type="nucleotide sequence ID" value="NZ_LJTC01000003.1"/>
</dbReference>
<dbReference type="InterPro" id="IPR011257">
    <property type="entry name" value="DNA_glycosylase"/>
</dbReference>
<dbReference type="PANTHER" id="PTHR43003">
    <property type="entry name" value="DNA-3-METHYLADENINE GLYCOSYLASE"/>
    <property type="match status" value="1"/>
</dbReference>
<dbReference type="GO" id="GO:0043916">
    <property type="term" value="F:DNA-7-methylguanine glycosylase activity"/>
    <property type="evidence" value="ECO:0007669"/>
    <property type="project" value="TreeGrafter"/>
</dbReference>
<dbReference type="Pfam" id="PF12833">
    <property type="entry name" value="HTH_18"/>
    <property type="match status" value="1"/>
</dbReference>
<keyword evidence="7" id="KW-0234">DNA repair</keyword>
<dbReference type="GO" id="GO:0005737">
    <property type="term" value="C:cytoplasm"/>
    <property type="evidence" value="ECO:0007669"/>
    <property type="project" value="TreeGrafter"/>
</dbReference>
<evidence type="ECO:0000313" key="9">
    <source>
        <dbReference type="EMBL" id="KPM84446.1"/>
    </source>
</evidence>
<evidence type="ECO:0000256" key="7">
    <source>
        <dbReference type="ARBA" id="ARBA00023204"/>
    </source>
</evidence>
<dbReference type="GO" id="GO:0006307">
    <property type="term" value="P:DNA alkylation repair"/>
    <property type="evidence" value="ECO:0007669"/>
    <property type="project" value="TreeGrafter"/>
</dbReference>
<dbReference type="SMART" id="SM01009">
    <property type="entry name" value="AlkA_N"/>
    <property type="match status" value="1"/>
</dbReference>
<dbReference type="InterPro" id="IPR010316">
    <property type="entry name" value="AlkA_N"/>
</dbReference>
<dbReference type="InterPro" id="IPR018060">
    <property type="entry name" value="HTH_AraC"/>
</dbReference>
<dbReference type="AlphaFoldDB" id="A0A0P7D746"/>
<reference evidence="9 10" key="1">
    <citation type="submission" date="2015-09" db="EMBL/GenBank/DDBJ databases">
        <title>Draft Genome Sequence of Pseudoalteromonas lipolytica UCD-48B.</title>
        <authorList>
            <person name="Krusor M."/>
            <person name="Coil D.A."/>
            <person name="Lang J.M."/>
            <person name="Eisen J.A."/>
            <person name="Alexiev A."/>
        </authorList>
    </citation>
    <scope>NUCLEOTIDE SEQUENCE [LARGE SCALE GENOMIC DNA]</scope>
    <source>
        <strain evidence="9 10">UCD-48B</strain>
    </source>
</reference>
<evidence type="ECO:0000256" key="6">
    <source>
        <dbReference type="ARBA" id="ARBA00023163"/>
    </source>
</evidence>
<dbReference type="GO" id="GO:0008725">
    <property type="term" value="F:DNA-3-methyladenine glycosylase activity"/>
    <property type="evidence" value="ECO:0007669"/>
    <property type="project" value="TreeGrafter"/>
</dbReference>
<dbReference type="InterPro" id="IPR037046">
    <property type="entry name" value="AlkA_N_sf"/>
</dbReference>
<dbReference type="Pfam" id="PF06029">
    <property type="entry name" value="AlkA_N"/>
    <property type="match status" value="1"/>
</dbReference>
<dbReference type="GO" id="GO:0043565">
    <property type="term" value="F:sequence-specific DNA binding"/>
    <property type="evidence" value="ECO:0007669"/>
    <property type="project" value="InterPro"/>
</dbReference>
<dbReference type="GO" id="GO:0032259">
    <property type="term" value="P:methylation"/>
    <property type="evidence" value="ECO:0007669"/>
    <property type="project" value="UniProtKB-KW"/>
</dbReference>
<dbReference type="STRING" id="570156.AOG27_06005"/>
<comment type="caution">
    <text evidence="9">The sequence shown here is derived from an EMBL/GenBank/DDBJ whole genome shotgun (WGS) entry which is preliminary data.</text>
</comment>
<dbReference type="PANTHER" id="PTHR43003:SF13">
    <property type="entry name" value="DNA-3-METHYLADENINE GLYCOSYLASE 2"/>
    <property type="match status" value="1"/>
</dbReference>
<evidence type="ECO:0000313" key="10">
    <source>
        <dbReference type="Proteomes" id="UP000050378"/>
    </source>
</evidence>
<dbReference type="Gene3D" id="3.30.310.20">
    <property type="entry name" value="DNA-3-methyladenine glycosylase AlkA, N-terminal domain"/>
    <property type="match status" value="1"/>
</dbReference>
<dbReference type="InterPro" id="IPR009057">
    <property type="entry name" value="Homeodomain-like_sf"/>
</dbReference>
<dbReference type="GO" id="GO:0032993">
    <property type="term" value="C:protein-DNA complex"/>
    <property type="evidence" value="ECO:0007669"/>
    <property type="project" value="TreeGrafter"/>
</dbReference>
<dbReference type="Gene3D" id="1.10.10.60">
    <property type="entry name" value="Homeodomain-like"/>
    <property type="match status" value="2"/>
</dbReference>
<keyword evidence="3" id="KW-0227">DNA damage</keyword>
<keyword evidence="6" id="KW-0804">Transcription</keyword>